<sequence>SSTCLDTVAYGFSINFSLHRRLKLVTVVGGKRAASRLQGISHGSLFGFIPAVNIEWFGMTG</sequence>
<protein>
    <submittedName>
        <fullName evidence="1">Uncharacterized protein</fullName>
    </submittedName>
</protein>
<evidence type="ECO:0000313" key="1">
    <source>
        <dbReference type="EMBL" id="TRM57115.1"/>
    </source>
</evidence>
<keyword evidence="2" id="KW-1185">Reference proteome</keyword>
<dbReference type="AlphaFoldDB" id="A0A550BX43"/>
<evidence type="ECO:0000313" key="2">
    <source>
        <dbReference type="Proteomes" id="UP000320762"/>
    </source>
</evidence>
<comment type="caution">
    <text evidence="1">The sequence shown here is derived from an EMBL/GenBank/DDBJ whole genome shotgun (WGS) entry which is preliminary data.</text>
</comment>
<reference evidence="1 2" key="1">
    <citation type="journal article" date="2019" name="New Phytol.">
        <title>Comparative genomics reveals unique wood-decay strategies and fruiting body development in the Schizophyllaceae.</title>
        <authorList>
            <person name="Almasi E."/>
            <person name="Sahu N."/>
            <person name="Krizsan K."/>
            <person name="Balint B."/>
            <person name="Kovacs G.M."/>
            <person name="Kiss B."/>
            <person name="Cseklye J."/>
            <person name="Drula E."/>
            <person name="Henrissat B."/>
            <person name="Nagy I."/>
            <person name="Chovatia M."/>
            <person name="Adam C."/>
            <person name="LaButti K."/>
            <person name="Lipzen A."/>
            <person name="Riley R."/>
            <person name="Grigoriev I.V."/>
            <person name="Nagy L.G."/>
        </authorList>
    </citation>
    <scope>NUCLEOTIDE SEQUENCE [LARGE SCALE GENOMIC DNA]</scope>
    <source>
        <strain evidence="1 2">NL-1724</strain>
    </source>
</reference>
<proteinExistence type="predicted"/>
<dbReference type="EMBL" id="VDMD01000052">
    <property type="protein sequence ID" value="TRM57115.1"/>
    <property type="molecule type" value="Genomic_DNA"/>
</dbReference>
<name>A0A550BX43_9AGAR</name>
<feature type="non-terminal residue" evidence="1">
    <location>
        <position position="1"/>
    </location>
</feature>
<dbReference type="Proteomes" id="UP000320762">
    <property type="component" value="Unassembled WGS sequence"/>
</dbReference>
<accession>A0A550BX43</accession>
<organism evidence="1 2">
    <name type="scientific">Schizophyllum amplum</name>
    <dbReference type="NCBI Taxonomy" id="97359"/>
    <lineage>
        <taxon>Eukaryota</taxon>
        <taxon>Fungi</taxon>
        <taxon>Dikarya</taxon>
        <taxon>Basidiomycota</taxon>
        <taxon>Agaricomycotina</taxon>
        <taxon>Agaricomycetes</taxon>
        <taxon>Agaricomycetidae</taxon>
        <taxon>Agaricales</taxon>
        <taxon>Schizophyllaceae</taxon>
        <taxon>Schizophyllum</taxon>
    </lineage>
</organism>
<gene>
    <name evidence="1" type="ORF">BD626DRAFT_515918</name>
</gene>